<comment type="caution">
    <text evidence="3">The sequence shown here is derived from an EMBL/GenBank/DDBJ whole genome shotgun (WGS) entry which is preliminary data.</text>
</comment>
<feature type="domain" description="E2F/DP family winged-helix DNA-binding" evidence="2">
    <location>
        <begin position="12"/>
        <end position="77"/>
    </location>
</feature>
<dbReference type="EMBL" id="JAPFFF010000021">
    <property type="protein sequence ID" value="KAK8854286.1"/>
    <property type="molecule type" value="Genomic_DNA"/>
</dbReference>
<accession>A0ABR2HXQ4</accession>
<comment type="subcellular location">
    <subcellularLocation>
        <location evidence="1">Nucleus</location>
    </subcellularLocation>
</comment>
<dbReference type="SUPFAM" id="SSF46785">
    <property type="entry name" value="Winged helix' DNA-binding domain"/>
    <property type="match status" value="1"/>
</dbReference>
<proteinExistence type="inferred from homology"/>
<evidence type="ECO:0000313" key="3">
    <source>
        <dbReference type="EMBL" id="KAK8854286.1"/>
    </source>
</evidence>
<protein>
    <recommendedName>
        <fullName evidence="2">E2F/DP family winged-helix DNA-binding domain-containing protein</fullName>
    </recommendedName>
</protein>
<dbReference type="Gene3D" id="1.10.10.10">
    <property type="entry name" value="Winged helix-like DNA-binding domain superfamily/Winged helix DNA-binding domain"/>
    <property type="match status" value="1"/>
</dbReference>
<sequence length="258" mass="30012">MKNKKNKSFGSKRSKDFSEFIDQLIHKYENNPTSTIQINSLSMENTIEKRRLYDLLNVLVACDICTKTDSHNYMWNSIKNAKNAVSRISYELESRAIRESVEDIFVLPDSPSIGLITTRFIEVFLYLNINSLNIRDAALAMSSDESHFKPILRRLYLVAYLLERIGLFKHSQKIGEYELDVNIKSTCVKSLEKLAKSQEFPPDSIEYQLNRFGENYLDLIYTSRRMSFIDHLRARKAEQTNEAETPKLLMKNFQGICI</sequence>
<name>A0ABR2HXQ4_9EUKA</name>
<comment type="similarity">
    <text evidence="1">Belongs to the E2F/DP family.</text>
</comment>
<keyword evidence="1" id="KW-0238">DNA-binding</keyword>
<dbReference type="InterPro" id="IPR003316">
    <property type="entry name" value="E2F_WHTH_DNA-bd_dom"/>
</dbReference>
<reference evidence="3 4" key="1">
    <citation type="submission" date="2024-04" db="EMBL/GenBank/DDBJ databases">
        <title>Tritrichomonas musculus Genome.</title>
        <authorList>
            <person name="Alves-Ferreira E."/>
            <person name="Grigg M."/>
            <person name="Lorenzi H."/>
            <person name="Galac M."/>
        </authorList>
    </citation>
    <scope>NUCLEOTIDE SEQUENCE [LARGE SCALE GENOMIC DNA]</scope>
    <source>
        <strain evidence="3 4">EAF2021</strain>
    </source>
</reference>
<evidence type="ECO:0000256" key="1">
    <source>
        <dbReference type="RuleBase" id="RU003796"/>
    </source>
</evidence>
<dbReference type="Pfam" id="PF02319">
    <property type="entry name" value="WHD_E2F_TDP"/>
    <property type="match status" value="1"/>
</dbReference>
<keyword evidence="1" id="KW-0805">Transcription regulation</keyword>
<dbReference type="InterPro" id="IPR036388">
    <property type="entry name" value="WH-like_DNA-bd_sf"/>
</dbReference>
<evidence type="ECO:0000259" key="2">
    <source>
        <dbReference type="SMART" id="SM01372"/>
    </source>
</evidence>
<dbReference type="Proteomes" id="UP001470230">
    <property type="component" value="Unassembled WGS sequence"/>
</dbReference>
<dbReference type="SMART" id="SM01372">
    <property type="entry name" value="E2F_TDP"/>
    <property type="match status" value="1"/>
</dbReference>
<keyword evidence="1" id="KW-0804">Transcription</keyword>
<keyword evidence="1" id="KW-0539">Nucleus</keyword>
<organism evidence="3 4">
    <name type="scientific">Tritrichomonas musculus</name>
    <dbReference type="NCBI Taxonomy" id="1915356"/>
    <lineage>
        <taxon>Eukaryota</taxon>
        <taxon>Metamonada</taxon>
        <taxon>Parabasalia</taxon>
        <taxon>Tritrichomonadida</taxon>
        <taxon>Tritrichomonadidae</taxon>
        <taxon>Tritrichomonas</taxon>
    </lineage>
</organism>
<keyword evidence="4" id="KW-1185">Reference proteome</keyword>
<evidence type="ECO:0000313" key="4">
    <source>
        <dbReference type="Proteomes" id="UP001470230"/>
    </source>
</evidence>
<gene>
    <name evidence="3" type="ORF">M9Y10_016845</name>
</gene>
<dbReference type="InterPro" id="IPR036390">
    <property type="entry name" value="WH_DNA-bd_sf"/>
</dbReference>